<protein>
    <submittedName>
        <fullName evidence="1">Uncharacterized protein</fullName>
    </submittedName>
</protein>
<name>A0A6G0RSF0_9STRA</name>
<organism evidence="1 2">
    <name type="scientific">Phytophthora fragariae</name>
    <dbReference type="NCBI Taxonomy" id="53985"/>
    <lineage>
        <taxon>Eukaryota</taxon>
        <taxon>Sar</taxon>
        <taxon>Stramenopiles</taxon>
        <taxon>Oomycota</taxon>
        <taxon>Peronosporomycetes</taxon>
        <taxon>Peronosporales</taxon>
        <taxon>Peronosporaceae</taxon>
        <taxon>Phytophthora</taxon>
    </lineage>
</organism>
<evidence type="ECO:0000313" key="1">
    <source>
        <dbReference type="EMBL" id="KAE9340525.1"/>
    </source>
</evidence>
<evidence type="ECO:0000313" key="2">
    <source>
        <dbReference type="Proteomes" id="UP000486351"/>
    </source>
</evidence>
<accession>A0A6G0RSF0</accession>
<dbReference type="Proteomes" id="UP000486351">
    <property type="component" value="Unassembled WGS sequence"/>
</dbReference>
<proteinExistence type="predicted"/>
<comment type="caution">
    <text evidence="1">The sequence shown here is derived from an EMBL/GenBank/DDBJ whole genome shotgun (WGS) entry which is preliminary data.</text>
</comment>
<reference evidence="1 2" key="1">
    <citation type="submission" date="2018-09" db="EMBL/GenBank/DDBJ databases">
        <title>Genomic investigation of the strawberry pathogen Phytophthora fragariae indicates pathogenicity is determined by transcriptional variation in three key races.</title>
        <authorList>
            <person name="Adams T.M."/>
            <person name="Armitage A.D."/>
            <person name="Sobczyk M.K."/>
            <person name="Bates H.J."/>
            <person name="Dunwell J.M."/>
            <person name="Nellist C.F."/>
            <person name="Harrison R.J."/>
        </authorList>
    </citation>
    <scope>NUCLEOTIDE SEQUENCE [LARGE SCALE GENOMIC DNA]</scope>
    <source>
        <strain evidence="1 2">NOV-77</strain>
    </source>
</reference>
<dbReference type="EMBL" id="QXFY01000578">
    <property type="protein sequence ID" value="KAE9340525.1"/>
    <property type="molecule type" value="Genomic_DNA"/>
</dbReference>
<sequence length="185" mass="19819">MGGALSVVLTSLPSCPSLRCAPPRHTWCSSFAVAPAVPAPDAVAGADAVARQLKVQLSRLALVQHQLFRVGVDVAGLHRAQRPVHNRRGPHLPPLEPQLCHDRLVLKRVVIVAELQRGVTGAGCVLLERDRQVGDHHLLGGRTMSGRRTAPVYSGTVWLRRSSTVDLAHPSALRILDPICSTASS</sequence>
<gene>
    <name evidence="1" type="ORF">PF008_g11074</name>
</gene>
<dbReference type="AlphaFoldDB" id="A0A6G0RSF0"/>